<dbReference type="AlphaFoldDB" id="A0AA39JPI8"/>
<protein>
    <submittedName>
        <fullName evidence="2">Uncharacterized protein</fullName>
    </submittedName>
</protein>
<reference evidence="2" key="1">
    <citation type="submission" date="2023-06" db="EMBL/GenBank/DDBJ databases">
        <authorList>
            <consortium name="Lawrence Berkeley National Laboratory"/>
            <person name="Ahrendt S."/>
            <person name="Sahu N."/>
            <person name="Indic B."/>
            <person name="Wong-Bajracharya J."/>
            <person name="Merenyi Z."/>
            <person name="Ke H.-M."/>
            <person name="Monk M."/>
            <person name="Kocsube S."/>
            <person name="Drula E."/>
            <person name="Lipzen A."/>
            <person name="Balint B."/>
            <person name="Henrissat B."/>
            <person name="Andreopoulos B."/>
            <person name="Martin F.M."/>
            <person name="Harder C.B."/>
            <person name="Rigling D."/>
            <person name="Ford K.L."/>
            <person name="Foster G.D."/>
            <person name="Pangilinan J."/>
            <person name="Papanicolaou A."/>
            <person name="Barry K."/>
            <person name="LaButti K."/>
            <person name="Viragh M."/>
            <person name="Koriabine M."/>
            <person name="Yan M."/>
            <person name="Riley R."/>
            <person name="Champramary S."/>
            <person name="Plett K.L."/>
            <person name="Tsai I.J."/>
            <person name="Slot J."/>
            <person name="Sipos G."/>
            <person name="Plett J."/>
            <person name="Nagy L.G."/>
            <person name="Grigoriev I.V."/>
        </authorList>
    </citation>
    <scope>NUCLEOTIDE SEQUENCE</scope>
    <source>
        <strain evidence="2">CCBAS 213</strain>
    </source>
</reference>
<comment type="caution">
    <text evidence="2">The sequence shown here is derived from an EMBL/GenBank/DDBJ whole genome shotgun (WGS) entry which is preliminary data.</text>
</comment>
<dbReference type="GeneID" id="85357816"/>
<organism evidence="2 3">
    <name type="scientific">Armillaria tabescens</name>
    <name type="common">Ringless honey mushroom</name>
    <name type="synonym">Agaricus tabescens</name>
    <dbReference type="NCBI Taxonomy" id="1929756"/>
    <lineage>
        <taxon>Eukaryota</taxon>
        <taxon>Fungi</taxon>
        <taxon>Dikarya</taxon>
        <taxon>Basidiomycota</taxon>
        <taxon>Agaricomycotina</taxon>
        <taxon>Agaricomycetes</taxon>
        <taxon>Agaricomycetidae</taxon>
        <taxon>Agaricales</taxon>
        <taxon>Marasmiineae</taxon>
        <taxon>Physalacriaceae</taxon>
        <taxon>Desarmillaria</taxon>
    </lineage>
</organism>
<accession>A0AA39JPI8</accession>
<gene>
    <name evidence="2" type="ORF">EV420DRAFT_1570578</name>
</gene>
<evidence type="ECO:0000313" key="2">
    <source>
        <dbReference type="EMBL" id="KAK0446423.1"/>
    </source>
</evidence>
<proteinExistence type="predicted"/>
<sequence length="341" mass="34023">MIYAASDSSAALTFFSLELLANFERLHTSWLVWTFTKFLKMFYCDPKAYVWSLFLASHVALVVSAAPARDYTKRLAGGSSTVKIERALAANNGDSTPVSGLPGLLPALATPSSTVSSSTSGNSEVSSLLKEVTELAPGTTVINVNVGDKNLGSLLSDTTSGATNPSDGPPESGVATGGFGDTASGNDGDIPLDGTGGVGGFDDDTTIPSAPTAVGDGSLASTSSLDPGTTDDGGDGDTNSTNSDSLVGSAIQDDAMSWKGVNGSDPAMSSDNLDPGSGAANGTVVVTTGSNSTAGVGDSHSNTSDGASPTAGGPPTNGTSILKISIENNQKINIEKGVLAS</sequence>
<feature type="region of interest" description="Disordered" evidence="1">
    <location>
        <begin position="155"/>
        <end position="320"/>
    </location>
</feature>
<keyword evidence="3" id="KW-1185">Reference proteome</keyword>
<feature type="compositionally biased region" description="Low complexity" evidence="1">
    <location>
        <begin position="221"/>
        <end position="230"/>
    </location>
</feature>
<dbReference type="EMBL" id="JAUEPS010000047">
    <property type="protein sequence ID" value="KAK0446423.1"/>
    <property type="molecule type" value="Genomic_DNA"/>
</dbReference>
<feature type="compositionally biased region" description="Polar residues" evidence="1">
    <location>
        <begin position="155"/>
        <end position="166"/>
    </location>
</feature>
<feature type="compositionally biased region" description="Low complexity" evidence="1">
    <location>
        <begin position="237"/>
        <end position="246"/>
    </location>
</feature>
<name>A0AA39JPI8_ARMTA</name>
<dbReference type="RefSeq" id="XP_060325772.1">
    <property type="nucleotide sequence ID" value="XM_060474268.1"/>
</dbReference>
<feature type="compositionally biased region" description="Low complexity" evidence="1">
    <location>
        <begin position="276"/>
        <end position="297"/>
    </location>
</feature>
<evidence type="ECO:0000256" key="1">
    <source>
        <dbReference type="SAM" id="MobiDB-lite"/>
    </source>
</evidence>
<dbReference type="Proteomes" id="UP001175211">
    <property type="component" value="Unassembled WGS sequence"/>
</dbReference>
<evidence type="ECO:0000313" key="3">
    <source>
        <dbReference type="Proteomes" id="UP001175211"/>
    </source>
</evidence>